<accession>A0A0F9UEG7</accession>
<sequence length="105" mass="12385">MSEKTTKVKRIMELLADKEMTSLELAPLLGITSGNCSYKLNVLYNDKRIRRVKGKKPYKYKIALTPKELLKRLYDIMDNRMKKKEVLTAEEMEYLIEIEEVLKID</sequence>
<dbReference type="InterPro" id="IPR036388">
    <property type="entry name" value="WH-like_DNA-bd_sf"/>
</dbReference>
<gene>
    <name evidence="1" type="ORF">LCGC14_0540330</name>
</gene>
<dbReference type="EMBL" id="LAZR01000720">
    <property type="protein sequence ID" value="KKN59636.1"/>
    <property type="molecule type" value="Genomic_DNA"/>
</dbReference>
<reference evidence="1" key="1">
    <citation type="journal article" date="2015" name="Nature">
        <title>Complex archaea that bridge the gap between prokaryotes and eukaryotes.</title>
        <authorList>
            <person name="Spang A."/>
            <person name="Saw J.H."/>
            <person name="Jorgensen S.L."/>
            <person name="Zaremba-Niedzwiedzka K."/>
            <person name="Martijn J."/>
            <person name="Lind A.E."/>
            <person name="van Eijk R."/>
            <person name="Schleper C."/>
            <person name="Guy L."/>
            <person name="Ettema T.J."/>
        </authorList>
    </citation>
    <scope>NUCLEOTIDE SEQUENCE</scope>
</reference>
<comment type="caution">
    <text evidence="1">The sequence shown here is derived from an EMBL/GenBank/DDBJ whole genome shotgun (WGS) entry which is preliminary data.</text>
</comment>
<dbReference type="SUPFAM" id="SSF46785">
    <property type="entry name" value="Winged helix' DNA-binding domain"/>
    <property type="match status" value="1"/>
</dbReference>
<protein>
    <submittedName>
        <fullName evidence="1">Uncharacterized protein</fullName>
    </submittedName>
</protein>
<dbReference type="InterPro" id="IPR036390">
    <property type="entry name" value="WH_DNA-bd_sf"/>
</dbReference>
<organism evidence="1">
    <name type="scientific">marine sediment metagenome</name>
    <dbReference type="NCBI Taxonomy" id="412755"/>
    <lineage>
        <taxon>unclassified sequences</taxon>
        <taxon>metagenomes</taxon>
        <taxon>ecological metagenomes</taxon>
    </lineage>
</organism>
<name>A0A0F9UEG7_9ZZZZ</name>
<evidence type="ECO:0000313" key="1">
    <source>
        <dbReference type="EMBL" id="KKN59636.1"/>
    </source>
</evidence>
<proteinExistence type="predicted"/>
<dbReference type="Gene3D" id="1.10.10.10">
    <property type="entry name" value="Winged helix-like DNA-binding domain superfamily/Winged helix DNA-binding domain"/>
    <property type="match status" value="1"/>
</dbReference>
<dbReference type="AlphaFoldDB" id="A0A0F9UEG7"/>
<dbReference type="CDD" id="cd00090">
    <property type="entry name" value="HTH_ARSR"/>
    <property type="match status" value="1"/>
</dbReference>
<dbReference type="InterPro" id="IPR011991">
    <property type="entry name" value="ArsR-like_HTH"/>
</dbReference>